<proteinExistence type="predicted"/>
<dbReference type="AlphaFoldDB" id="A0A8H4LV85"/>
<gene>
    <name evidence="2" type="ORF">G6O67_006295</name>
</gene>
<dbReference type="Proteomes" id="UP000557566">
    <property type="component" value="Unassembled WGS sequence"/>
</dbReference>
<evidence type="ECO:0000256" key="1">
    <source>
        <dbReference type="SAM" id="MobiDB-lite"/>
    </source>
</evidence>
<accession>A0A8H4LV85</accession>
<organism evidence="2 3">
    <name type="scientific">Ophiocordyceps sinensis</name>
    <dbReference type="NCBI Taxonomy" id="72228"/>
    <lineage>
        <taxon>Eukaryota</taxon>
        <taxon>Fungi</taxon>
        <taxon>Dikarya</taxon>
        <taxon>Ascomycota</taxon>
        <taxon>Pezizomycotina</taxon>
        <taxon>Sordariomycetes</taxon>
        <taxon>Hypocreomycetidae</taxon>
        <taxon>Hypocreales</taxon>
        <taxon>Ophiocordycipitaceae</taxon>
        <taxon>Ophiocordyceps</taxon>
    </lineage>
</organism>
<sequence>MARVEGHGGFANARLIRRGRRNNGRQPLLWPTMRGKLPTQLWREIYKSAVYLYNRTPKYSHKWESPYEKLTGKPAQQHLRAYGCKAFAMTTTAQEKKQRLGKLDPRAWI</sequence>
<reference evidence="2 3" key="1">
    <citation type="journal article" date="2020" name="Genome Biol. Evol.">
        <title>A new high-quality draft genome assembly of the Chinese cordyceps Ophiocordyceps sinensis.</title>
        <authorList>
            <person name="Shu R."/>
            <person name="Zhang J."/>
            <person name="Meng Q."/>
            <person name="Zhang H."/>
            <person name="Zhou G."/>
            <person name="Li M."/>
            <person name="Wu P."/>
            <person name="Zhao Y."/>
            <person name="Chen C."/>
            <person name="Qin Q."/>
        </authorList>
    </citation>
    <scope>NUCLEOTIDE SEQUENCE [LARGE SCALE GENOMIC DNA]</scope>
    <source>
        <strain evidence="2 3">IOZ07</strain>
    </source>
</reference>
<dbReference type="SUPFAM" id="SSF53098">
    <property type="entry name" value="Ribonuclease H-like"/>
    <property type="match status" value="1"/>
</dbReference>
<dbReference type="InterPro" id="IPR012337">
    <property type="entry name" value="RNaseH-like_sf"/>
</dbReference>
<name>A0A8H4LV85_9HYPO</name>
<keyword evidence="3" id="KW-1185">Reference proteome</keyword>
<protein>
    <submittedName>
        <fullName evidence="2">Uncharacterized protein</fullName>
    </submittedName>
</protein>
<feature type="region of interest" description="Disordered" evidence="1">
    <location>
        <begin position="1"/>
        <end position="27"/>
    </location>
</feature>
<dbReference type="OrthoDB" id="4927330at2759"/>
<comment type="caution">
    <text evidence="2">The sequence shown here is derived from an EMBL/GenBank/DDBJ whole genome shotgun (WGS) entry which is preliminary data.</text>
</comment>
<evidence type="ECO:0000313" key="2">
    <source>
        <dbReference type="EMBL" id="KAF4506190.1"/>
    </source>
</evidence>
<evidence type="ECO:0000313" key="3">
    <source>
        <dbReference type="Proteomes" id="UP000557566"/>
    </source>
</evidence>
<dbReference type="EMBL" id="JAAVMX010000007">
    <property type="protein sequence ID" value="KAF4506190.1"/>
    <property type="molecule type" value="Genomic_DNA"/>
</dbReference>